<comment type="caution">
    <text evidence="2">Lacks conserved residue(s) required for the propagation of feature annotation.</text>
</comment>
<dbReference type="AlphaFoldDB" id="A0A6S7HJ30"/>
<accession>A0A6S7HJ30</accession>
<organism evidence="3 4">
    <name type="scientific">Paramuricea clavata</name>
    <name type="common">Red gorgonian</name>
    <name type="synonym">Violescent sea-whip</name>
    <dbReference type="NCBI Taxonomy" id="317549"/>
    <lineage>
        <taxon>Eukaryota</taxon>
        <taxon>Metazoa</taxon>
        <taxon>Cnidaria</taxon>
        <taxon>Anthozoa</taxon>
        <taxon>Octocorallia</taxon>
        <taxon>Malacalcyonacea</taxon>
        <taxon>Plexauridae</taxon>
        <taxon>Paramuricea</taxon>
    </lineage>
</organism>
<comment type="caution">
    <text evidence="3">The sequence shown here is derived from an EMBL/GenBank/DDBJ whole genome shotgun (WGS) entry which is preliminary data.</text>
</comment>
<evidence type="ECO:0000256" key="2">
    <source>
        <dbReference type="PROSITE-ProRule" id="PRU00104"/>
    </source>
</evidence>
<dbReference type="OrthoDB" id="6776505at2759"/>
<dbReference type="PROSITE" id="PS50237">
    <property type="entry name" value="HECT"/>
    <property type="match status" value="1"/>
</dbReference>
<gene>
    <name evidence="3" type="ORF">PACLA_8A066866</name>
</gene>
<keyword evidence="1 2" id="KW-0833">Ubl conjugation pathway</keyword>
<keyword evidence="4" id="KW-1185">Reference proteome</keyword>
<keyword evidence="3" id="KW-0436">Ligase</keyword>
<evidence type="ECO:0000256" key="1">
    <source>
        <dbReference type="ARBA" id="ARBA00022786"/>
    </source>
</evidence>
<proteinExistence type="predicted"/>
<dbReference type="Proteomes" id="UP001152795">
    <property type="component" value="Unassembled WGS sequence"/>
</dbReference>
<dbReference type="InterPro" id="IPR035983">
    <property type="entry name" value="Hect_E3_ubiquitin_ligase"/>
</dbReference>
<sequence>MAIYPNEEHLQIMQKHRKEAGKSVKEISIKFFCLASTTQQEVPNNDEKQQLLVAGLGEKKVTRQADSTSSDVVAALKETYPKLTDGGGYEFMYAKASSRQLSVIDEGENGYTIEFLKQFVGQGRVYIRPIQCDLDLKALVKAKDQGEIIEEICNHCMNIYPMNKLREHLYLCPVNNTATTATTSRNTRLVHGETGDPESTKMQDTEESDDLLNASLLFHEINAEYLSDEDTELIEEKVDENSPNDDEAVMDVSDILQQLASANIENEKISKFNICRSNICDGIFRGMTRKSFSPNKKLSVKFTDDVGLSEGAVDMGGPMREFFTLSLEAILSSKLFCWQEHSRLLSYDAKALKHDEYVMAGQLISMALVHAGVAPRCFSPVLFDSLIKGHAKVHVPVDAVYDLELQSTLKIVMSVESVDEANRLIADKKLEEIQELPGTLRVLRSISDVKDVLSNRWEVENRLLAFWRDFLLDVEEKECELSFSDILFFALGLRVVPCRSILLQLEFLHEPEENGLLSKFPKANTCSCILRLPVVHTQYDDFKSDFQFAVRNAKGF</sequence>
<dbReference type="InterPro" id="IPR000569">
    <property type="entry name" value="HECT_dom"/>
</dbReference>
<evidence type="ECO:0000313" key="4">
    <source>
        <dbReference type="Proteomes" id="UP001152795"/>
    </source>
</evidence>
<dbReference type="EMBL" id="CACRXK020002589">
    <property type="protein sequence ID" value="CAB3995037.1"/>
    <property type="molecule type" value="Genomic_DNA"/>
</dbReference>
<feature type="non-terminal residue" evidence="3">
    <location>
        <position position="1"/>
    </location>
</feature>
<dbReference type="Gene3D" id="3.30.2410.10">
    <property type="entry name" value="Hect, E3 ligase catalytic domain"/>
    <property type="match status" value="1"/>
</dbReference>
<evidence type="ECO:0000313" key="3">
    <source>
        <dbReference type="EMBL" id="CAB3995037.1"/>
    </source>
</evidence>
<dbReference type="SUPFAM" id="SSF56204">
    <property type="entry name" value="Hect, E3 ligase catalytic domain"/>
    <property type="match status" value="1"/>
</dbReference>
<name>A0A6S7HJ30_PARCT</name>
<protein>
    <submittedName>
        <fullName evidence="3">G2 M phase-specific E3 ubiquitin- ligase-like</fullName>
    </submittedName>
</protein>
<dbReference type="GO" id="GO:0016874">
    <property type="term" value="F:ligase activity"/>
    <property type="evidence" value="ECO:0007669"/>
    <property type="project" value="UniProtKB-KW"/>
</dbReference>
<reference evidence="3" key="1">
    <citation type="submission" date="2020-04" db="EMBL/GenBank/DDBJ databases">
        <authorList>
            <person name="Alioto T."/>
            <person name="Alioto T."/>
            <person name="Gomez Garrido J."/>
        </authorList>
    </citation>
    <scope>NUCLEOTIDE SEQUENCE</scope>
    <source>
        <strain evidence="3">A484AB</strain>
    </source>
</reference>
<dbReference type="Gene3D" id="3.90.1750.10">
    <property type="entry name" value="Hect, E3 ligase catalytic domains"/>
    <property type="match status" value="1"/>
</dbReference>
<dbReference type="GO" id="GO:0004842">
    <property type="term" value="F:ubiquitin-protein transferase activity"/>
    <property type="evidence" value="ECO:0007669"/>
    <property type="project" value="InterPro"/>
</dbReference>